<feature type="region of interest" description="Disordered" evidence="1">
    <location>
        <begin position="65"/>
        <end position="84"/>
    </location>
</feature>
<sequence>MTEVLLDIKYWGNSLGVRLPAKVARAARLNAEQRVRMLVENGRVVIEPVRDAQPTLGERLARFDAQRHGGEAMPDAGRLGAEQW</sequence>
<dbReference type="PANTHER" id="PTHR40516">
    <property type="entry name" value="ANTITOXIN CHPS-RELATED"/>
    <property type="match status" value="1"/>
</dbReference>
<protein>
    <submittedName>
        <fullName evidence="3">AbrB/MazE/SpoVT family DNA-binding domain-containing protein</fullName>
    </submittedName>
</protein>
<proteinExistence type="predicted"/>
<evidence type="ECO:0000313" key="3">
    <source>
        <dbReference type="EMBL" id="QEA11800.1"/>
    </source>
</evidence>
<reference evidence="3 4" key="1">
    <citation type="submission" date="2019-07" db="EMBL/GenBank/DDBJ databases">
        <title>Complete genome sequence of Comamonas sp. NLF 7-7 isolated from livestock.</title>
        <authorList>
            <person name="Kim D.H."/>
            <person name="Kim J.G."/>
        </authorList>
    </citation>
    <scope>NUCLEOTIDE SEQUENCE [LARGE SCALE GENOMIC DNA]</scope>
    <source>
        <strain evidence="3 4">NLF 7-7</strain>
    </source>
</reference>
<evidence type="ECO:0000313" key="4">
    <source>
        <dbReference type="Proteomes" id="UP000321199"/>
    </source>
</evidence>
<dbReference type="Gene3D" id="2.10.260.10">
    <property type="match status" value="1"/>
</dbReference>
<dbReference type="KEGG" id="cof:FOZ74_01410"/>
<dbReference type="InterPro" id="IPR037914">
    <property type="entry name" value="SpoVT-AbrB_sf"/>
</dbReference>
<dbReference type="Proteomes" id="UP000321199">
    <property type="component" value="Chromosome"/>
</dbReference>
<dbReference type="RefSeq" id="WP_146911328.1">
    <property type="nucleotide sequence ID" value="NZ_CP042344.1"/>
</dbReference>
<dbReference type="InterPro" id="IPR039052">
    <property type="entry name" value="Antitox_PemI-like"/>
</dbReference>
<evidence type="ECO:0000259" key="2">
    <source>
        <dbReference type="SMART" id="SM00966"/>
    </source>
</evidence>
<dbReference type="PANTHER" id="PTHR40516:SF1">
    <property type="entry name" value="ANTITOXIN CHPS-RELATED"/>
    <property type="match status" value="1"/>
</dbReference>
<dbReference type="GO" id="GO:0003677">
    <property type="term" value="F:DNA binding"/>
    <property type="evidence" value="ECO:0007669"/>
    <property type="project" value="UniProtKB-KW"/>
</dbReference>
<dbReference type="SMART" id="SM00966">
    <property type="entry name" value="SpoVT_AbrB"/>
    <property type="match status" value="1"/>
</dbReference>
<dbReference type="Pfam" id="PF04014">
    <property type="entry name" value="MazE_antitoxin"/>
    <property type="match status" value="1"/>
</dbReference>
<dbReference type="EMBL" id="CP042344">
    <property type="protein sequence ID" value="QEA11800.1"/>
    <property type="molecule type" value="Genomic_DNA"/>
</dbReference>
<dbReference type="InterPro" id="IPR007159">
    <property type="entry name" value="SpoVT-AbrB_dom"/>
</dbReference>
<accession>A0A5B8RQB0</accession>
<gene>
    <name evidence="3" type="ORF">FOZ74_01410</name>
</gene>
<keyword evidence="4" id="KW-1185">Reference proteome</keyword>
<evidence type="ECO:0000256" key="1">
    <source>
        <dbReference type="SAM" id="MobiDB-lite"/>
    </source>
</evidence>
<name>A0A5B8RQB0_9BURK</name>
<dbReference type="GO" id="GO:0097351">
    <property type="term" value="F:toxin sequestering activity"/>
    <property type="evidence" value="ECO:0007669"/>
    <property type="project" value="InterPro"/>
</dbReference>
<organism evidence="3 4">
    <name type="scientific">Comamonas flocculans</name>
    <dbReference type="NCBI Taxonomy" id="2597701"/>
    <lineage>
        <taxon>Bacteria</taxon>
        <taxon>Pseudomonadati</taxon>
        <taxon>Pseudomonadota</taxon>
        <taxon>Betaproteobacteria</taxon>
        <taxon>Burkholderiales</taxon>
        <taxon>Comamonadaceae</taxon>
        <taxon>Comamonas</taxon>
    </lineage>
</organism>
<dbReference type="SUPFAM" id="SSF89447">
    <property type="entry name" value="AbrB/MazE/MraZ-like"/>
    <property type="match status" value="1"/>
</dbReference>
<dbReference type="OrthoDB" id="9795766at2"/>
<keyword evidence="3" id="KW-0238">DNA-binding</keyword>
<dbReference type="AlphaFoldDB" id="A0A5B8RQB0"/>
<feature type="domain" description="SpoVT-AbrB" evidence="2">
    <location>
        <begin position="9"/>
        <end position="54"/>
    </location>
</feature>